<dbReference type="InterPro" id="IPR009088">
    <property type="entry name" value="TFIIA_b-brl"/>
</dbReference>
<evidence type="ECO:0000256" key="2">
    <source>
        <dbReference type="ARBA" id="ARBA00010059"/>
    </source>
</evidence>
<sequence>MFSHKQMSYQQRSIPMSISPAHEFYDTVIEKVMSRMEERLKAHGFDVEQIDTFKRLWKSQCEELENQSDDETEEAQYQQPLDQYGSNDLYTQHVQSLQNQQFSITHPQHSFPLLSGDRTTNDPYHGSFVQQEEKPIMPITITEPIIQQPVATIPPVIENVESEDDDDDSGSLSDDESSEEQENDSVMICLFTSVKHSHSRHRCDFINCVLRFRHREYFFTKCLGEFQSA</sequence>
<evidence type="ECO:0000313" key="7">
    <source>
        <dbReference type="Proteomes" id="UP000078387"/>
    </source>
</evidence>
<dbReference type="SUPFAM" id="SSF50784">
    <property type="entry name" value="Transcription factor IIA (TFIIA), beta-barrel domain"/>
    <property type="match status" value="1"/>
</dbReference>
<name>A0A803KIP3_ENTHI</name>
<evidence type="ECO:0000256" key="5">
    <source>
        <dbReference type="SAM" id="MobiDB-lite"/>
    </source>
</evidence>
<gene>
    <name evidence="6" type="ORF">CL6EHI_040590</name>
</gene>
<keyword evidence="4" id="KW-0539">Nucleus</keyword>
<evidence type="ECO:0000256" key="3">
    <source>
        <dbReference type="ARBA" id="ARBA00023163"/>
    </source>
</evidence>
<keyword evidence="3" id="KW-0804">Transcription</keyword>
<comment type="caution">
    <text evidence="6">The sequence shown here is derived from an EMBL/GenBank/DDBJ whole genome shotgun (WGS) entry which is preliminary data.</text>
</comment>
<dbReference type="GO" id="GO:0005672">
    <property type="term" value="C:transcription factor TFIIA complex"/>
    <property type="evidence" value="ECO:0007669"/>
    <property type="project" value="InterPro"/>
</dbReference>
<dbReference type="PANTHER" id="PTHR12694:SF8">
    <property type="entry name" value="TRANSCRIPTION INITIATION FACTOR IIA SUBUNIT 1"/>
    <property type="match status" value="1"/>
</dbReference>
<dbReference type="InterPro" id="IPR004855">
    <property type="entry name" value="TFIIA_asu/bsu"/>
</dbReference>
<accession>A0A803KIP3</accession>
<dbReference type="SUPFAM" id="SSF47396">
    <property type="entry name" value="Transcription factor IIA (TFIIA), alpha-helical domain"/>
    <property type="match status" value="1"/>
</dbReference>
<feature type="region of interest" description="Disordered" evidence="5">
    <location>
        <begin position="160"/>
        <end position="183"/>
    </location>
</feature>
<reference evidence="6 7" key="1">
    <citation type="submission" date="2016-05" db="EMBL/GenBank/DDBJ databases">
        <title>First whole genome sequencing of Entamoeba histolytica HM1:IMSS-clone-6.</title>
        <authorList>
            <person name="Mukherjee Avik.K."/>
            <person name="Izumyama S."/>
            <person name="Nakada-Tsukui K."/>
            <person name="Nozaki T."/>
        </authorList>
    </citation>
    <scope>NUCLEOTIDE SEQUENCE [LARGE SCALE GENOMIC DNA]</scope>
    <source>
        <strain evidence="6 7">HM1:IMSS clone 6</strain>
    </source>
</reference>
<protein>
    <submittedName>
        <fullName evidence="6">Uncharacterized protein</fullName>
    </submittedName>
</protein>
<comment type="subcellular location">
    <subcellularLocation>
        <location evidence="1">Nucleus</location>
    </subcellularLocation>
</comment>
<organism evidence="6 7">
    <name type="scientific">Entamoeba histolytica</name>
    <dbReference type="NCBI Taxonomy" id="5759"/>
    <lineage>
        <taxon>Eukaryota</taxon>
        <taxon>Amoebozoa</taxon>
        <taxon>Evosea</taxon>
        <taxon>Archamoebae</taxon>
        <taxon>Mastigamoebida</taxon>
        <taxon>Entamoebidae</taxon>
        <taxon>Entamoeba</taxon>
    </lineage>
</organism>
<dbReference type="GO" id="GO:0006367">
    <property type="term" value="P:transcription initiation at RNA polymerase II promoter"/>
    <property type="evidence" value="ECO:0007669"/>
    <property type="project" value="InterPro"/>
</dbReference>
<evidence type="ECO:0000313" key="6">
    <source>
        <dbReference type="EMBL" id="GAT96747.1"/>
    </source>
</evidence>
<dbReference type="AlphaFoldDB" id="A0A803KIP3"/>
<dbReference type="EMBL" id="BDEQ01000001">
    <property type="protein sequence ID" value="GAT96747.1"/>
    <property type="molecule type" value="Genomic_DNA"/>
</dbReference>
<evidence type="ECO:0000256" key="4">
    <source>
        <dbReference type="ARBA" id="ARBA00023242"/>
    </source>
</evidence>
<dbReference type="Gene3D" id="2.30.18.10">
    <property type="entry name" value="Transcription factor IIA (TFIIA), beta-barrel domain"/>
    <property type="match status" value="1"/>
</dbReference>
<evidence type="ECO:0000256" key="1">
    <source>
        <dbReference type="ARBA" id="ARBA00004123"/>
    </source>
</evidence>
<comment type="similarity">
    <text evidence="2">Belongs to the TFIIA subunit 1 family.</text>
</comment>
<dbReference type="PANTHER" id="PTHR12694">
    <property type="entry name" value="TRANSCRIPTION INITIATION FACTOR IIA SUBUNIT 1"/>
    <property type="match status" value="1"/>
</dbReference>
<dbReference type="Proteomes" id="UP000078387">
    <property type="component" value="Unassembled WGS sequence"/>
</dbReference>
<proteinExistence type="inferred from homology"/>